<dbReference type="InterPro" id="IPR043472">
    <property type="entry name" value="Macro_dom-like"/>
</dbReference>
<accession>A0A915ASR6</accession>
<dbReference type="AlphaFoldDB" id="A0A915ASR6"/>
<keyword evidence="2" id="KW-1185">Reference proteome</keyword>
<dbReference type="Pfam" id="PF01661">
    <property type="entry name" value="Macro"/>
    <property type="match status" value="1"/>
</dbReference>
<proteinExistence type="predicted"/>
<dbReference type="GO" id="GO:0140293">
    <property type="term" value="F:ADP-ribosylglutamate hydrolase activity"/>
    <property type="evidence" value="ECO:0007669"/>
    <property type="project" value="TreeGrafter"/>
</dbReference>
<organism evidence="2 5">
    <name type="scientific">Parascaris univalens</name>
    <name type="common">Nematode worm</name>
    <dbReference type="NCBI Taxonomy" id="6257"/>
    <lineage>
        <taxon>Eukaryota</taxon>
        <taxon>Metazoa</taxon>
        <taxon>Ecdysozoa</taxon>
        <taxon>Nematoda</taxon>
        <taxon>Chromadorea</taxon>
        <taxon>Rhabditida</taxon>
        <taxon>Spirurina</taxon>
        <taxon>Ascaridomorpha</taxon>
        <taxon>Ascaridoidea</taxon>
        <taxon>Ascarididae</taxon>
        <taxon>Parascaris</taxon>
    </lineage>
</organism>
<feature type="domain" description="Macro" evidence="1">
    <location>
        <begin position="46"/>
        <end position="230"/>
    </location>
</feature>
<evidence type="ECO:0000313" key="2">
    <source>
        <dbReference type="Proteomes" id="UP000887569"/>
    </source>
</evidence>
<dbReference type="PROSITE" id="PS51154">
    <property type="entry name" value="MACRO"/>
    <property type="match status" value="1"/>
</dbReference>
<dbReference type="InterPro" id="IPR002589">
    <property type="entry name" value="Macro_dom"/>
</dbReference>
<dbReference type="CDD" id="cd02908">
    <property type="entry name" value="Macro_OAADPr_deacetylase"/>
    <property type="match status" value="1"/>
</dbReference>
<evidence type="ECO:0000313" key="3">
    <source>
        <dbReference type="WBParaSite" id="PgR013_g086_t08"/>
    </source>
</evidence>
<evidence type="ECO:0000259" key="1">
    <source>
        <dbReference type="PROSITE" id="PS51154"/>
    </source>
</evidence>
<dbReference type="GO" id="GO:0140291">
    <property type="term" value="P:peptidyl-glutamate ADP-deribosylation"/>
    <property type="evidence" value="ECO:0007669"/>
    <property type="project" value="TreeGrafter"/>
</dbReference>
<protein>
    <submittedName>
        <fullName evidence="3 4">BTB domain-containing protein</fullName>
    </submittedName>
</protein>
<dbReference type="Proteomes" id="UP000887569">
    <property type="component" value="Unplaced"/>
</dbReference>
<dbReference type="SMART" id="SM00506">
    <property type="entry name" value="A1pp"/>
    <property type="match status" value="1"/>
</dbReference>
<dbReference type="GO" id="GO:0006974">
    <property type="term" value="P:DNA damage response"/>
    <property type="evidence" value="ECO:0007669"/>
    <property type="project" value="TreeGrafter"/>
</dbReference>
<reference evidence="3 4" key="1">
    <citation type="submission" date="2022-11" db="UniProtKB">
        <authorList>
            <consortium name="WormBaseParasite"/>
        </authorList>
    </citation>
    <scope>IDENTIFICATION</scope>
</reference>
<dbReference type="Gene3D" id="3.40.220.10">
    <property type="entry name" value="Leucine Aminopeptidase, subunit E, domain 1"/>
    <property type="match status" value="1"/>
</dbReference>
<evidence type="ECO:0000313" key="4">
    <source>
        <dbReference type="WBParaSite" id="PgR013_g086_t09"/>
    </source>
</evidence>
<name>A0A915ASR6_PARUN</name>
<dbReference type="PANTHER" id="PTHR11106:SF27">
    <property type="entry name" value="MACRO DOMAIN-CONTAINING PROTEIN"/>
    <property type="match status" value="1"/>
</dbReference>
<dbReference type="GO" id="GO:0005654">
    <property type="term" value="C:nucleoplasm"/>
    <property type="evidence" value="ECO:0007669"/>
    <property type="project" value="TreeGrafter"/>
</dbReference>
<dbReference type="WBParaSite" id="PgR013_g086_t09">
    <property type="protein sequence ID" value="PgR013_g086_t09"/>
    <property type="gene ID" value="PgR013_g086"/>
</dbReference>
<evidence type="ECO:0000313" key="5">
    <source>
        <dbReference type="WBParaSite" id="PgR013_g086_t11"/>
    </source>
</evidence>
<dbReference type="WBParaSite" id="PgR013_g086_t11">
    <property type="protein sequence ID" value="PgR013_g086_t11"/>
    <property type="gene ID" value="PgR013_g086"/>
</dbReference>
<sequence>MWGFLMKNPLFSRYRQIHWCLYAEGISAMASKSIGYTRLDEVPTMAENSGLRSKLASKLSLWKGDITRLQVAAIVNAANSSLLGGGGVDGAIHRAAGRGLYEECRKLHGCKTGEAKITHAHNIQHVERIIHTVGPQIHGLLQQKHEEQLQSCYREALNLAASNNLRSIAFPCISTGVYGYPNECACLTVIRLVKSWLLEESNMEKMDRVVFCVFLDEDFELYSKHLPRILAESSSSSSNTSS</sequence>
<dbReference type="GO" id="GO:0042278">
    <property type="term" value="P:purine nucleoside metabolic process"/>
    <property type="evidence" value="ECO:0007669"/>
    <property type="project" value="TreeGrafter"/>
</dbReference>
<dbReference type="PANTHER" id="PTHR11106">
    <property type="entry name" value="GANGLIOSIDE INDUCED DIFFERENTIATION ASSOCIATED PROTEIN 2-RELATED"/>
    <property type="match status" value="1"/>
</dbReference>
<dbReference type="WBParaSite" id="PgR013_g086_t08">
    <property type="protein sequence ID" value="PgR013_g086_t08"/>
    <property type="gene ID" value="PgR013_g086"/>
</dbReference>
<dbReference type="SUPFAM" id="SSF52949">
    <property type="entry name" value="Macro domain-like"/>
    <property type="match status" value="1"/>
</dbReference>